<dbReference type="CDD" id="cd00093">
    <property type="entry name" value="HTH_XRE"/>
    <property type="match status" value="1"/>
</dbReference>
<evidence type="ECO:0000313" key="3">
    <source>
        <dbReference type="EMBL" id="AUJ75347.1"/>
    </source>
</evidence>
<reference evidence="3 4" key="1">
    <citation type="submission" date="2017-11" db="EMBL/GenBank/DDBJ databases">
        <title>Genome sequence and genome mining of multiple bioactive secondary metabolites from a deep sea-derived Bacillus siamensis SCSIO 05746.</title>
        <authorList>
            <person name="Pan H.-Q."/>
            <person name="Ju J.-H."/>
        </authorList>
    </citation>
    <scope>NUCLEOTIDE SEQUENCE [LARGE SCALE GENOMIC DNA]</scope>
    <source>
        <strain evidence="3 4">SCSIO 05746</strain>
    </source>
</reference>
<dbReference type="PANTHER" id="PTHR46558:SF13">
    <property type="entry name" value="HTH-TYPE TRANSCRIPTIONAL REGULATOR IMMR"/>
    <property type="match status" value="1"/>
</dbReference>
<keyword evidence="4" id="KW-1185">Reference proteome</keyword>
<dbReference type="SUPFAM" id="SSF47413">
    <property type="entry name" value="lambda repressor-like DNA-binding domains"/>
    <property type="match status" value="1"/>
</dbReference>
<evidence type="ECO:0000256" key="1">
    <source>
        <dbReference type="ARBA" id="ARBA00023125"/>
    </source>
</evidence>
<dbReference type="Gene3D" id="1.10.260.40">
    <property type="entry name" value="lambda repressor-like DNA-binding domains"/>
    <property type="match status" value="1"/>
</dbReference>
<dbReference type="Pfam" id="PF01381">
    <property type="entry name" value="HTH_3"/>
    <property type="match status" value="1"/>
</dbReference>
<dbReference type="PANTHER" id="PTHR46558">
    <property type="entry name" value="TRACRIPTIONAL REGULATORY PROTEIN-RELATED-RELATED"/>
    <property type="match status" value="1"/>
</dbReference>
<proteinExistence type="predicted"/>
<dbReference type="PROSITE" id="PS50943">
    <property type="entry name" value="HTH_CROC1"/>
    <property type="match status" value="1"/>
</dbReference>
<feature type="domain" description="HTH cro/C1-type" evidence="2">
    <location>
        <begin position="23"/>
        <end position="62"/>
    </location>
</feature>
<dbReference type="Proteomes" id="UP000234366">
    <property type="component" value="Chromosome"/>
</dbReference>
<keyword evidence="1" id="KW-0238">DNA-binding</keyword>
<evidence type="ECO:0000259" key="2">
    <source>
        <dbReference type="PROSITE" id="PS50943"/>
    </source>
</evidence>
<gene>
    <name evidence="3" type="ORF">CWD84_00155</name>
</gene>
<protein>
    <submittedName>
        <fullName evidence="3">XRE family transcriptional regulator</fullName>
    </submittedName>
</protein>
<name>A0AAI8HJU6_9BACI</name>
<dbReference type="KEGG" id="bsia:CWD84_00155"/>
<dbReference type="SMART" id="SM00530">
    <property type="entry name" value="HTH_XRE"/>
    <property type="match status" value="1"/>
</dbReference>
<organism evidence="3 4">
    <name type="scientific">Bacillus siamensis</name>
    <dbReference type="NCBI Taxonomy" id="659243"/>
    <lineage>
        <taxon>Bacteria</taxon>
        <taxon>Bacillati</taxon>
        <taxon>Bacillota</taxon>
        <taxon>Bacilli</taxon>
        <taxon>Bacillales</taxon>
        <taxon>Bacillaceae</taxon>
        <taxon>Bacillus</taxon>
        <taxon>Bacillus amyloliquefaciens group</taxon>
    </lineage>
</organism>
<dbReference type="RefSeq" id="WP_099320028.1">
    <property type="nucleotide sequence ID" value="NZ_CP025001.1"/>
</dbReference>
<dbReference type="InterPro" id="IPR010982">
    <property type="entry name" value="Lambda_DNA-bd_dom_sf"/>
</dbReference>
<evidence type="ECO:0000313" key="4">
    <source>
        <dbReference type="Proteomes" id="UP000234366"/>
    </source>
</evidence>
<dbReference type="GO" id="GO:0003677">
    <property type="term" value="F:DNA binding"/>
    <property type="evidence" value="ECO:0007669"/>
    <property type="project" value="UniProtKB-KW"/>
</dbReference>
<dbReference type="EMBL" id="CP025001">
    <property type="protein sequence ID" value="AUJ75347.1"/>
    <property type="molecule type" value="Genomic_DNA"/>
</dbReference>
<dbReference type="InterPro" id="IPR001387">
    <property type="entry name" value="Cro/C1-type_HTH"/>
</dbReference>
<dbReference type="AlphaFoldDB" id="A0AAI8HJU6"/>
<sequence length="126" mass="14485">MTLGQRLKWARKKSGYSNQDVPAEKIGLTGKTLSNYERDYRSPDPETLKKLAELYDVSTDFLVGKEEKDKPKSKLDQTVNEAIEQLKNEETLLFMKDDDIDEETAKLIKQALINGIKYVDAMKKKE</sequence>
<accession>A0AAI8HJU6</accession>